<dbReference type="InterPro" id="IPR029063">
    <property type="entry name" value="SAM-dependent_MTases_sf"/>
</dbReference>
<keyword evidence="8" id="KW-0539">Nucleus</keyword>
<dbReference type="FunFam" id="3.30.70.1170:FF:000001">
    <property type="entry name" value="Ribosomal RNA methyltransferase Nop2"/>
    <property type="match status" value="1"/>
</dbReference>
<evidence type="ECO:0000256" key="9">
    <source>
        <dbReference type="PROSITE-ProRule" id="PRU01023"/>
    </source>
</evidence>
<dbReference type="GO" id="GO:0000470">
    <property type="term" value="P:maturation of LSU-rRNA"/>
    <property type="evidence" value="ECO:0007669"/>
    <property type="project" value="TreeGrafter"/>
</dbReference>
<feature type="binding site" evidence="9">
    <location>
        <position position="486"/>
    </location>
    <ligand>
        <name>S-adenosyl-L-methionine</name>
        <dbReference type="ChEBI" id="CHEBI:59789"/>
    </ligand>
</feature>
<organism evidence="12 13">
    <name type="scientific">Anopheles culicifacies</name>
    <dbReference type="NCBI Taxonomy" id="139723"/>
    <lineage>
        <taxon>Eukaryota</taxon>
        <taxon>Metazoa</taxon>
        <taxon>Ecdysozoa</taxon>
        <taxon>Arthropoda</taxon>
        <taxon>Hexapoda</taxon>
        <taxon>Insecta</taxon>
        <taxon>Pterygota</taxon>
        <taxon>Neoptera</taxon>
        <taxon>Endopterygota</taxon>
        <taxon>Diptera</taxon>
        <taxon>Nematocera</taxon>
        <taxon>Culicoidea</taxon>
        <taxon>Culicidae</taxon>
        <taxon>Anophelinae</taxon>
        <taxon>Anopheles</taxon>
        <taxon>culicifacies species complex</taxon>
    </lineage>
</organism>
<evidence type="ECO:0000256" key="4">
    <source>
        <dbReference type="ARBA" id="ARBA00022603"/>
    </source>
</evidence>
<evidence type="ECO:0000313" key="12">
    <source>
        <dbReference type="EnsemblMetazoa" id="ACUA019388-PA"/>
    </source>
</evidence>
<evidence type="ECO:0000256" key="10">
    <source>
        <dbReference type="SAM" id="MobiDB-lite"/>
    </source>
</evidence>
<dbReference type="InterPro" id="IPR011023">
    <property type="entry name" value="Nop2p"/>
</dbReference>
<proteinExistence type="inferred from homology"/>
<name>A0A182MIY9_9DIPT</name>
<reference evidence="12" key="2">
    <citation type="submission" date="2020-05" db="UniProtKB">
        <authorList>
            <consortium name="EnsemblMetazoa"/>
        </authorList>
    </citation>
    <scope>IDENTIFICATION</scope>
    <source>
        <strain evidence="12">A-37</strain>
    </source>
</reference>
<keyword evidence="6 9" id="KW-0949">S-adenosyl-L-methionine</keyword>
<dbReference type="PRINTS" id="PR02012">
    <property type="entry name" value="RCMTNOP2"/>
</dbReference>
<accession>A0A182MIY9</accession>
<evidence type="ECO:0000256" key="2">
    <source>
        <dbReference type="ARBA" id="ARBA00007494"/>
    </source>
</evidence>
<dbReference type="AlphaFoldDB" id="A0A182MIY9"/>
<dbReference type="Proteomes" id="UP000075883">
    <property type="component" value="Unassembled WGS sequence"/>
</dbReference>
<dbReference type="GO" id="GO:0003723">
    <property type="term" value="F:RNA binding"/>
    <property type="evidence" value="ECO:0007669"/>
    <property type="project" value="UniProtKB-UniRule"/>
</dbReference>
<dbReference type="STRING" id="139723.A0A182MIY9"/>
<dbReference type="InterPro" id="IPR023273">
    <property type="entry name" value="RCMT_NOP2"/>
</dbReference>
<dbReference type="PANTHER" id="PTHR22807">
    <property type="entry name" value="NOP2 YEAST -RELATED NOL1/NOP2/FMU SUN DOMAIN-CONTAINING"/>
    <property type="match status" value="1"/>
</dbReference>
<evidence type="ECO:0000256" key="8">
    <source>
        <dbReference type="ARBA" id="ARBA00023242"/>
    </source>
</evidence>
<evidence type="ECO:0000256" key="3">
    <source>
        <dbReference type="ARBA" id="ARBA00022517"/>
    </source>
</evidence>
<dbReference type="SUPFAM" id="SSF53335">
    <property type="entry name" value="S-adenosyl-L-methionine-dependent methyltransferases"/>
    <property type="match status" value="1"/>
</dbReference>
<dbReference type="PRINTS" id="PR02008">
    <property type="entry name" value="RCMTFAMILY"/>
</dbReference>
<feature type="region of interest" description="Disordered" evidence="10">
    <location>
        <begin position="682"/>
        <end position="803"/>
    </location>
</feature>
<keyword evidence="5 9" id="KW-0808">Transferase</keyword>
<dbReference type="PROSITE" id="PS01153">
    <property type="entry name" value="NOL1_NOP2_SUN"/>
    <property type="match status" value="1"/>
</dbReference>
<dbReference type="EnsemblMetazoa" id="ACUA019388-RA">
    <property type="protein sequence ID" value="ACUA019388-PA"/>
    <property type="gene ID" value="ACUA019388"/>
</dbReference>
<feature type="compositionally biased region" description="Low complexity" evidence="10">
    <location>
        <begin position="783"/>
        <end position="792"/>
    </location>
</feature>
<evidence type="ECO:0000256" key="5">
    <source>
        <dbReference type="ARBA" id="ARBA00022679"/>
    </source>
</evidence>
<evidence type="ECO:0000256" key="6">
    <source>
        <dbReference type="ARBA" id="ARBA00022691"/>
    </source>
</evidence>
<feature type="compositionally biased region" description="Basic residues" evidence="10">
    <location>
        <begin position="793"/>
        <end position="803"/>
    </location>
</feature>
<dbReference type="GO" id="GO:0009383">
    <property type="term" value="F:rRNA (cytosine-C5-)-methyltransferase activity"/>
    <property type="evidence" value="ECO:0007669"/>
    <property type="project" value="TreeGrafter"/>
</dbReference>
<feature type="compositionally biased region" description="Basic residues" evidence="10">
    <location>
        <begin position="39"/>
        <end position="50"/>
    </location>
</feature>
<dbReference type="Gene3D" id="3.40.50.150">
    <property type="entry name" value="Vaccinia Virus protein VP39"/>
    <property type="match status" value="1"/>
</dbReference>
<feature type="compositionally biased region" description="Polar residues" evidence="10">
    <location>
        <begin position="703"/>
        <end position="715"/>
    </location>
</feature>
<dbReference type="PANTHER" id="PTHR22807:SF30">
    <property type="entry name" value="28S RRNA (CYTOSINE(4447)-C(5))-METHYLTRANSFERASE-RELATED"/>
    <property type="match status" value="1"/>
</dbReference>
<feature type="binding site" evidence="9">
    <location>
        <position position="459"/>
    </location>
    <ligand>
        <name>S-adenosyl-L-methionine</name>
        <dbReference type="ChEBI" id="CHEBI:59789"/>
    </ligand>
</feature>
<feature type="domain" description="SAM-dependent MTase RsmB/NOP-type" evidence="11">
    <location>
        <begin position="343"/>
        <end position="630"/>
    </location>
</feature>
<protein>
    <recommendedName>
        <fullName evidence="11">SAM-dependent MTase RsmB/NOP-type domain-containing protein</fullName>
    </recommendedName>
</protein>
<evidence type="ECO:0000256" key="7">
    <source>
        <dbReference type="ARBA" id="ARBA00022884"/>
    </source>
</evidence>
<dbReference type="InterPro" id="IPR018314">
    <property type="entry name" value="RsmB/NOL1/NOP2-like_CS"/>
</dbReference>
<dbReference type="GO" id="GO:0005730">
    <property type="term" value="C:nucleolus"/>
    <property type="evidence" value="ECO:0007669"/>
    <property type="project" value="UniProtKB-SubCell"/>
</dbReference>
<feature type="compositionally biased region" description="Basic and acidic residues" evidence="10">
    <location>
        <begin position="51"/>
        <end position="63"/>
    </location>
</feature>
<feature type="binding site" evidence="9">
    <location>
        <position position="503"/>
    </location>
    <ligand>
        <name>S-adenosyl-L-methionine</name>
        <dbReference type="ChEBI" id="CHEBI:59789"/>
    </ligand>
</feature>
<dbReference type="InterPro" id="IPR049560">
    <property type="entry name" value="MeTrfase_RsmB-F_NOP2_cat"/>
</dbReference>
<keyword evidence="7 9" id="KW-0694">RNA-binding</keyword>
<feature type="active site" description="Nucleophile" evidence="9">
    <location>
        <position position="560"/>
    </location>
</feature>
<dbReference type="Gene3D" id="3.30.70.1170">
    <property type="entry name" value="Sun protein, domain 3"/>
    <property type="match status" value="1"/>
</dbReference>
<dbReference type="VEuPathDB" id="VectorBase:ACUA019388"/>
<feature type="compositionally biased region" description="Polar residues" evidence="10">
    <location>
        <begin position="94"/>
        <end position="112"/>
    </location>
</feature>
<evidence type="ECO:0000259" key="11">
    <source>
        <dbReference type="PROSITE" id="PS51686"/>
    </source>
</evidence>
<feature type="compositionally biased region" description="Basic and acidic residues" evidence="10">
    <location>
        <begin position="743"/>
        <end position="754"/>
    </location>
</feature>
<keyword evidence="3" id="KW-0690">Ribosome biogenesis</keyword>
<dbReference type="Pfam" id="PF01189">
    <property type="entry name" value="Methyltr_RsmB-F"/>
    <property type="match status" value="1"/>
</dbReference>
<dbReference type="PROSITE" id="PS51686">
    <property type="entry name" value="SAM_MT_RSMB_NOP"/>
    <property type="match status" value="1"/>
</dbReference>
<feature type="compositionally biased region" description="Acidic residues" evidence="10">
    <location>
        <begin position="159"/>
        <end position="229"/>
    </location>
</feature>
<keyword evidence="13" id="KW-1185">Reference proteome</keyword>
<feature type="compositionally biased region" description="Basic and acidic residues" evidence="10">
    <location>
        <begin position="1"/>
        <end position="11"/>
    </location>
</feature>
<dbReference type="EMBL" id="AXCM01012188">
    <property type="status" value="NOT_ANNOTATED_CDS"/>
    <property type="molecule type" value="Genomic_DNA"/>
</dbReference>
<evidence type="ECO:0000313" key="13">
    <source>
        <dbReference type="Proteomes" id="UP000075883"/>
    </source>
</evidence>
<dbReference type="InterPro" id="IPR001678">
    <property type="entry name" value="MeTrfase_RsmB-F_NOP2_dom"/>
</dbReference>
<comment type="similarity">
    <text evidence="2 9">Belongs to the class I-like SAM-binding methyltransferase superfamily. RsmB/NOP family.</text>
</comment>
<dbReference type="NCBIfam" id="TIGR00446">
    <property type="entry name" value="nop2p"/>
    <property type="match status" value="1"/>
</dbReference>
<keyword evidence="4 9" id="KW-0489">Methyltransferase</keyword>
<evidence type="ECO:0000256" key="1">
    <source>
        <dbReference type="ARBA" id="ARBA00004604"/>
    </source>
</evidence>
<feature type="region of interest" description="Disordered" evidence="10">
    <location>
        <begin position="1"/>
        <end position="232"/>
    </location>
</feature>
<feature type="region of interest" description="Disordered" evidence="10">
    <location>
        <begin position="237"/>
        <end position="256"/>
    </location>
</feature>
<reference evidence="13" key="1">
    <citation type="submission" date="2013-09" db="EMBL/GenBank/DDBJ databases">
        <title>The Genome Sequence of Anopheles culicifacies species A.</title>
        <authorList>
            <consortium name="The Broad Institute Genomics Platform"/>
            <person name="Neafsey D.E."/>
            <person name="Besansky N."/>
            <person name="Howell P."/>
            <person name="Walton C."/>
            <person name="Young S.K."/>
            <person name="Zeng Q."/>
            <person name="Gargeya S."/>
            <person name="Fitzgerald M."/>
            <person name="Haas B."/>
            <person name="Abouelleil A."/>
            <person name="Allen A.W."/>
            <person name="Alvarado L."/>
            <person name="Arachchi H.M."/>
            <person name="Berlin A.M."/>
            <person name="Chapman S.B."/>
            <person name="Gainer-Dewar J."/>
            <person name="Goldberg J."/>
            <person name="Griggs A."/>
            <person name="Gujja S."/>
            <person name="Hansen M."/>
            <person name="Howarth C."/>
            <person name="Imamovic A."/>
            <person name="Ireland A."/>
            <person name="Larimer J."/>
            <person name="McCowan C."/>
            <person name="Murphy C."/>
            <person name="Pearson M."/>
            <person name="Poon T.W."/>
            <person name="Priest M."/>
            <person name="Roberts A."/>
            <person name="Saif S."/>
            <person name="Shea T."/>
            <person name="Sisk P."/>
            <person name="Sykes S."/>
            <person name="Wortman J."/>
            <person name="Nusbaum C."/>
            <person name="Birren B."/>
        </authorList>
    </citation>
    <scope>NUCLEOTIDE SEQUENCE [LARGE SCALE GENOMIC DNA]</scope>
    <source>
        <strain evidence="13">A-37</strain>
    </source>
</reference>
<feature type="binding site" evidence="9">
    <location>
        <begin position="435"/>
        <end position="441"/>
    </location>
    <ligand>
        <name>S-adenosyl-L-methionine</name>
        <dbReference type="ChEBI" id="CHEBI:59789"/>
    </ligand>
</feature>
<sequence>MGRKVHLERPKKGPGRKARKQAEPVFQFSKDEDEDTNKKLSRHQKQRLKKREITKQKQKEVQKVKKSVQNVKKASGPNTFDPSEILNVEKTRQKYQQLGQKNKALSVTSNGHQNGGEKGRNLFDSDNEMDEDQQQVSAATKSKVLVKKSQMKKFLQQGESEDETDTDEDDVDSDVEEEEEEDEEADSVDDEEVEDEEDADEMEDDDEDDEDDDDDDDDEEDDDDDDDGDMLPIEAANTKLKKRMAREQKEADAEMAEAATNRERFVFPTDEELAQTTSLQDVHIRIKDVIGVLSDFAANRDPNRSRCEYLDLLRKDLCLYYSYNNYFMGLLMDIFSPNELLEFLEASEIQRPVTIRTNSLKTRRRDLAQSLINRGINLDPIGKWSKEGLVVYTSQVPLGATPEYLAGHYMLQGGSSMLPVMALAPEENERVLDMCAAPGGKSSHIAALMKNTGVIFVNDANKERLRAVLGNFHRLGIQNAVITNVDGIKYADIMKGFDRVLLDAPCTGSGVISKDPSVKATKTEVDVQRCYNLQRRLLLTAIDCLSASSSTGGYLVYSTCSILPQENEWVIDFALKRRNVRLVPTGLDFGVEGMTNYGAHRFHPTMKLTRRFYPHTHNLDGFFVAKLQKFSDAIPKNVVDEPIEDEVPEEEAEIKLPKKINKRDWYYQDIIEERKAQREDPNHVVKVFQKPTNVKKATKKNKPATSNDKVVQKEQTAADEPKQQPSTNGGSMNKQPRPTAVNKAEEREAEEALRLKKKLKQLQEQNGKKGAPGGGQGKKNGAKKAQGVQKGGTFKKKVGKVRK</sequence>
<comment type="subcellular location">
    <subcellularLocation>
        <location evidence="1">Nucleus</location>
        <location evidence="1">Nucleolus</location>
    </subcellularLocation>
</comment>
<feature type="compositionally biased region" description="Polar residues" evidence="10">
    <location>
        <begin position="723"/>
        <end position="736"/>
    </location>
</feature>
<dbReference type="InterPro" id="IPR023267">
    <property type="entry name" value="RCMT"/>
</dbReference>
<dbReference type="GO" id="GO:0070475">
    <property type="term" value="P:rRNA base methylation"/>
    <property type="evidence" value="ECO:0007669"/>
    <property type="project" value="TreeGrafter"/>
</dbReference>